<dbReference type="Proteomes" id="UP000595437">
    <property type="component" value="Chromosome 4"/>
</dbReference>
<name>A0A7T8QT51_CALRO</name>
<evidence type="ECO:0000313" key="3">
    <source>
        <dbReference type="Proteomes" id="UP000595437"/>
    </source>
</evidence>
<keyword evidence="1" id="KW-0812">Transmembrane</keyword>
<sequence length="120" mass="13603">MRRSRNFALRTGVFVIGCLVLYSASSFFEDSEPGLRNRKLLQVDEDGDSLPNSTTTPSRPMKKALVTISFLMICLHINNSKWSRYSSHNRNPFMFYALALVCDDFFVPSLDIISEKASIS</sequence>
<protein>
    <submittedName>
        <fullName evidence="2">Uncharacterized protein</fullName>
    </submittedName>
</protein>
<evidence type="ECO:0000313" key="2">
    <source>
        <dbReference type="EMBL" id="QQP54156.1"/>
    </source>
</evidence>
<dbReference type="AlphaFoldDB" id="A0A7T8QT51"/>
<keyword evidence="3" id="KW-1185">Reference proteome</keyword>
<accession>A0A7T8QT51</accession>
<gene>
    <name evidence="2" type="ORF">FKW44_006892</name>
</gene>
<evidence type="ECO:0000256" key="1">
    <source>
        <dbReference type="SAM" id="Phobius"/>
    </source>
</evidence>
<dbReference type="EMBL" id="CP045893">
    <property type="protein sequence ID" value="QQP54156.1"/>
    <property type="molecule type" value="Genomic_DNA"/>
</dbReference>
<proteinExistence type="predicted"/>
<keyword evidence="1" id="KW-0472">Membrane</keyword>
<organism evidence="2 3">
    <name type="scientific">Caligus rogercresseyi</name>
    <name type="common">Sea louse</name>
    <dbReference type="NCBI Taxonomy" id="217165"/>
    <lineage>
        <taxon>Eukaryota</taxon>
        <taxon>Metazoa</taxon>
        <taxon>Ecdysozoa</taxon>
        <taxon>Arthropoda</taxon>
        <taxon>Crustacea</taxon>
        <taxon>Multicrustacea</taxon>
        <taxon>Hexanauplia</taxon>
        <taxon>Copepoda</taxon>
        <taxon>Siphonostomatoida</taxon>
        <taxon>Caligidae</taxon>
        <taxon>Caligus</taxon>
    </lineage>
</organism>
<keyword evidence="1" id="KW-1133">Transmembrane helix</keyword>
<reference evidence="3" key="1">
    <citation type="submission" date="2021-01" db="EMBL/GenBank/DDBJ databases">
        <title>Caligus Genome Assembly.</title>
        <authorList>
            <person name="Gallardo-Escarate C."/>
        </authorList>
    </citation>
    <scope>NUCLEOTIDE SEQUENCE [LARGE SCALE GENOMIC DNA]</scope>
</reference>
<feature type="transmembrane region" description="Helical" evidence="1">
    <location>
        <begin position="7"/>
        <end position="28"/>
    </location>
</feature>